<name>A0AAN9FI28_CROPI</name>
<comment type="caution">
    <text evidence="1">The sequence shown here is derived from an EMBL/GenBank/DDBJ whole genome shotgun (WGS) entry which is preliminary data.</text>
</comment>
<protein>
    <submittedName>
        <fullName evidence="1">Uncharacterized protein</fullName>
    </submittedName>
</protein>
<dbReference type="AlphaFoldDB" id="A0AAN9FI28"/>
<dbReference type="EMBL" id="JAYWIO010000003">
    <property type="protein sequence ID" value="KAK7273870.1"/>
    <property type="molecule type" value="Genomic_DNA"/>
</dbReference>
<evidence type="ECO:0000313" key="2">
    <source>
        <dbReference type="Proteomes" id="UP001372338"/>
    </source>
</evidence>
<accession>A0AAN9FI28</accession>
<proteinExistence type="predicted"/>
<dbReference type="Proteomes" id="UP001372338">
    <property type="component" value="Unassembled WGS sequence"/>
</dbReference>
<organism evidence="1 2">
    <name type="scientific">Crotalaria pallida</name>
    <name type="common">Smooth rattlebox</name>
    <name type="synonym">Crotalaria striata</name>
    <dbReference type="NCBI Taxonomy" id="3830"/>
    <lineage>
        <taxon>Eukaryota</taxon>
        <taxon>Viridiplantae</taxon>
        <taxon>Streptophyta</taxon>
        <taxon>Embryophyta</taxon>
        <taxon>Tracheophyta</taxon>
        <taxon>Spermatophyta</taxon>
        <taxon>Magnoliopsida</taxon>
        <taxon>eudicotyledons</taxon>
        <taxon>Gunneridae</taxon>
        <taxon>Pentapetalae</taxon>
        <taxon>rosids</taxon>
        <taxon>fabids</taxon>
        <taxon>Fabales</taxon>
        <taxon>Fabaceae</taxon>
        <taxon>Papilionoideae</taxon>
        <taxon>50 kb inversion clade</taxon>
        <taxon>genistoids sensu lato</taxon>
        <taxon>core genistoids</taxon>
        <taxon>Crotalarieae</taxon>
        <taxon>Crotalaria</taxon>
    </lineage>
</organism>
<keyword evidence="2" id="KW-1185">Reference proteome</keyword>
<sequence>MATQPDSSHVSLNSPMERERWSDLHLSENATIQQPNAREHTIGSSGIPNIGVEKLALYEIKNMSRKSNSANDIDVCPRKKATIQQPTSRAKSICSSGCLDFGVERLTLHDITNLSKKSNCGHHSDQCPRKNALFQQPTSRGKSICSSGLPKVGVERLTLHEIYNLTRKSKCANHSDQCLRNNALIQQPTSRGKSICFNDNDKCARKNTTF</sequence>
<gene>
    <name evidence="1" type="ORF">RIF29_14934</name>
</gene>
<reference evidence="1 2" key="1">
    <citation type="submission" date="2024-01" db="EMBL/GenBank/DDBJ databases">
        <title>The genomes of 5 underutilized Papilionoideae crops provide insights into root nodulation and disease resistanc.</title>
        <authorList>
            <person name="Yuan L."/>
        </authorList>
    </citation>
    <scope>NUCLEOTIDE SEQUENCE [LARGE SCALE GENOMIC DNA]</scope>
    <source>
        <strain evidence="1">ZHUSHIDOU_FW_LH</strain>
        <tissue evidence="1">Leaf</tissue>
    </source>
</reference>
<evidence type="ECO:0000313" key="1">
    <source>
        <dbReference type="EMBL" id="KAK7273870.1"/>
    </source>
</evidence>